<dbReference type="GO" id="GO:0009234">
    <property type="term" value="P:menaquinone biosynthetic process"/>
    <property type="evidence" value="ECO:0007669"/>
    <property type="project" value="UniProtKB-UniPathway"/>
</dbReference>
<dbReference type="Proteomes" id="UP000282106">
    <property type="component" value="Unassembled WGS sequence"/>
</dbReference>
<keyword evidence="7 9" id="KW-1133">Transmembrane helix</keyword>
<proteinExistence type="predicted"/>
<feature type="transmembrane region" description="Helical" evidence="9">
    <location>
        <begin position="60"/>
        <end position="77"/>
    </location>
</feature>
<gene>
    <name evidence="10" type="ORF">ED208_02155</name>
</gene>
<accession>A0A3N0VKQ3</accession>
<keyword evidence="5 10" id="KW-0808">Transferase</keyword>
<feature type="transmembrane region" description="Helical" evidence="9">
    <location>
        <begin position="109"/>
        <end position="132"/>
    </location>
</feature>
<keyword evidence="11" id="KW-1185">Reference proteome</keyword>
<evidence type="ECO:0000256" key="5">
    <source>
        <dbReference type="ARBA" id="ARBA00022679"/>
    </source>
</evidence>
<protein>
    <submittedName>
        <fullName evidence="10">Prenyltransferase</fullName>
    </submittedName>
</protein>
<feature type="transmembrane region" description="Helical" evidence="9">
    <location>
        <begin position="139"/>
        <end position="156"/>
    </location>
</feature>
<dbReference type="GO" id="GO:0004659">
    <property type="term" value="F:prenyltransferase activity"/>
    <property type="evidence" value="ECO:0007669"/>
    <property type="project" value="InterPro"/>
</dbReference>
<dbReference type="PIRSF" id="PIRSF005355">
    <property type="entry name" value="UBIAD1"/>
    <property type="match status" value="1"/>
</dbReference>
<feature type="transmembrane region" description="Helical" evidence="9">
    <location>
        <begin position="290"/>
        <end position="314"/>
    </location>
</feature>
<comment type="pathway">
    <text evidence="2">Quinol/quinone metabolism; menaquinone biosynthesis.</text>
</comment>
<keyword evidence="8 9" id="KW-0472">Membrane</keyword>
<comment type="caution">
    <text evidence="10">The sequence shown here is derived from an EMBL/GenBank/DDBJ whole genome shotgun (WGS) entry which is preliminary data.</text>
</comment>
<feature type="transmembrane region" description="Helical" evidence="9">
    <location>
        <begin position="234"/>
        <end position="256"/>
    </location>
</feature>
<dbReference type="CDD" id="cd13962">
    <property type="entry name" value="PT_UbiA_UBIAD1"/>
    <property type="match status" value="1"/>
</dbReference>
<keyword evidence="3" id="KW-0474">Menaquinone biosynthesis</keyword>
<dbReference type="PANTHER" id="PTHR13929">
    <property type="entry name" value="1,4-DIHYDROXY-2-NAPHTHOATE OCTAPRENYLTRANSFERASE"/>
    <property type="match status" value="1"/>
</dbReference>
<dbReference type="EMBL" id="RJVO01000001">
    <property type="protein sequence ID" value="ROH93347.1"/>
    <property type="molecule type" value="Genomic_DNA"/>
</dbReference>
<dbReference type="InterPro" id="IPR000537">
    <property type="entry name" value="UbiA_prenyltransferase"/>
</dbReference>
<comment type="subcellular location">
    <subcellularLocation>
        <location evidence="1">Membrane</location>
        <topology evidence="1">Multi-pass membrane protein</topology>
    </subcellularLocation>
</comment>
<evidence type="ECO:0000256" key="4">
    <source>
        <dbReference type="ARBA" id="ARBA00022475"/>
    </source>
</evidence>
<feature type="transmembrane region" description="Helical" evidence="9">
    <location>
        <begin position="29"/>
        <end position="48"/>
    </location>
</feature>
<evidence type="ECO:0000256" key="3">
    <source>
        <dbReference type="ARBA" id="ARBA00022428"/>
    </source>
</evidence>
<evidence type="ECO:0000256" key="8">
    <source>
        <dbReference type="ARBA" id="ARBA00023136"/>
    </source>
</evidence>
<dbReference type="InParanoid" id="A0A3N0VKQ3"/>
<dbReference type="GO" id="GO:0016020">
    <property type="term" value="C:membrane"/>
    <property type="evidence" value="ECO:0007669"/>
    <property type="project" value="UniProtKB-SubCell"/>
</dbReference>
<organism evidence="10 11">
    <name type="scientific">Stagnimonas aquatica</name>
    <dbReference type="NCBI Taxonomy" id="2689987"/>
    <lineage>
        <taxon>Bacteria</taxon>
        <taxon>Pseudomonadati</taxon>
        <taxon>Pseudomonadota</taxon>
        <taxon>Gammaproteobacteria</taxon>
        <taxon>Nevskiales</taxon>
        <taxon>Nevskiaceae</taxon>
        <taxon>Stagnimonas</taxon>
    </lineage>
</organism>
<evidence type="ECO:0000256" key="7">
    <source>
        <dbReference type="ARBA" id="ARBA00022989"/>
    </source>
</evidence>
<evidence type="ECO:0000256" key="6">
    <source>
        <dbReference type="ARBA" id="ARBA00022692"/>
    </source>
</evidence>
<evidence type="ECO:0000256" key="9">
    <source>
        <dbReference type="SAM" id="Phobius"/>
    </source>
</evidence>
<feature type="transmembrane region" description="Helical" evidence="9">
    <location>
        <begin position="263"/>
        <end position="284"/>
    </location>
</feature>
<reference evidence="10 11" key="1">
    <citation type="submission" date="2018-10" db="EMBL/GenBank/DDBJ databases">
        <authorList>
            <person name="Chen W.-M."/>
        </authorList>
    </citation>
    <scope>NUCLEOTIDE SEQUENCE [LARGE SCALE GENOMIC DNA]</scope>
    <source>
        <strain evidence="10 11">THS-13</strain>
    </source>
</reference>
<dbReference type="FunCoup" id="A0A3N0VKQ3">
    <property type="interactions" value="328"/>
</dbReference>
<evidence type="ECO:0000313" key="10">
    <source>
        <dbReference type="EMBL" id="ROH93347.1"/>
    </source>
</evidence>
<feature type="transmembrane region" description="Helical" evidence="9">
    <location>
        <begin position="162"/>
        <end position="184"/>
    </location>
</feature>
<sequence length="315" mass="33042">MLSATLAAPQSRFSRPTATAGWRVWLGPLRLPFLLLTPGCVLLAAAVVHWQQGALDLRRLTLALLGALAAHAAVNALNEWFDFRSGLDARTRRTPFSGGSGSLQAHPELAGYTLALALGALALTAVIGLWLLAHHGAALLPLGLLGLLLVASYTPVLVRRPWLGLLAPGLGFGPLMVVGTAVALTGHHSTAVWAAALPLLFLVSALLLLNQFPDVEADRSVGRRNLPVLYGRPAAARVYVGLLVAAYSALLLGVLLGALPKPALLGLATLPIAAYAAAVVQRWPNRIPRLLPAMVANVMLSLLTPLLMAIGLYCT</sequence>
<dbReference type="Gene3D" id="1.10.357.140">
    <property type="entry name" value="UbiA prenyltransferase"/>
    <property type="match status" value="1"/>
</dbReference>
<dbReference type="InterPro" id="IPR026046">
    <property type="entry name" value="UBIAD1"/>
</dbReference>
<dbReference type="GO" id="GO:0042371">
    <property type="term" value="P:vitamin K biosynthetic process"/>
    <property type="evidence" value="ECO:0007669"/>
    <property type="project" value="TreeGrafter"/>
</dbReference>
<dbReference type="UniPathway" id="UPA00079"/>
<evidence type="ECO:0000256" key="2">
    <source>
        <dbReference type="ARBA" id="ARBA00004863"/>
    </source>
</evidence>
<keyword evidence="6 9" id="KW-0812">Transmembrane</keyword>
<dbReference type="Pfam" id="PF01040">
    <property type="entry name" value="UbiA"/>
    <property type="match status" value="1"/>
</dbReference>
<dbReference type="AlphaFoldDB" id="A0A3N0VKQ3"/>
<dbReference type="RefSeq" id="WP_123210202.1">
    <property type="nucleotide sequence ID" value="NZ_RJVO01000001.1"/>
</dbReference>
<keyword evidence="4" id="KW-1003">Cell membrane</keyword>
<evidence type="ECO:0000313" key="11">
    <source>
        <dbReference type="Proteomes" id="UP000282106"/>
    </source>
</evidence>
<name>A0A3N0VKQ3_9GAMM</name>
<evidence type="ECO:0000256" key="1">
    <source>
        <dbReference type="ARBA" id="ARBA00004141"/>
    </source>
</evidence>
<dbReference type="PANTHER" id="PTHR13929:SF0">
    <property type="entry name" value="UBIA PRENYLTRANSFERASE DOMAIN-CONTAINING PROTEIN 1"/>
    <property type="match status" value="1"/>
</dbReference>
<feature type="transmembrane region" description="Helical" evidence="9">
    <location>
        <begin position="191"/>
        <end position="209"/>
    </location>
</feature>
<dbReference type="InterPro" id="IPR044878">
    <property type="entry name" value="UbiA_sf"/>
</dbReference>